<protein>
    <submittedName>
        <fullName evidence="1">Uncharacterized protein</fullName>
    </submittedName>
</protein>
<organism evidence="1 2">
    <name type="scientific">Comamonas terrigena</name>
    <dbReference type="NCBI Taxonomy" id="32013"/>
    <lineage>
        <taxon>Bacteria</taxon>
        <taxon>Pseudomonadati</taxon>
        <taxon>Pseudomonadota</taxon>
        <taxon>Betaproteobacteria</taxon>
        <taxon>Burkholderiales</taxon>
        <taxon>Comamonadaceae</taxon>
        <taxon>Comamonas</taxon>
    </lineage>
</organism>
<dbReference type="STRING" id="1219032.GCA_001515545_01221"/>
<comment type="caution">
    <text evidence="1">The sequence shown here is derived from an EMBL/GenBank/DDBJ whole genome shotgun (WGS) entry which is preliminary data.</text>
</comment>
<dbReference type="EMBL" id="PDEA01000001">
    <property type="protein sequence ID" value="PEH89281.1"/>
    <property type="molecule type" value="Genomic_DNA"/>
</dbReference>
<evidence type="ECO:0000313" key="1">
    <source>
        <dbReference type="EMBL" id="PEH89281.1"/>
    </source>
</evidence>
<sequence length="60" mass="6663">MKQELIGPTATLAAALLSNLEDEHSEFTPAIVAAAFEEAYFMLLDGIQRVDNEIARREKL</sequence>
<reference evidence="2" key="1">
    <citation type="submission" date="2017-09" db="EMBL/GenBank/DDBJ databases">
        <title>FDA dAtabase for Regulatory Grade micrObial Sequences (FDA-ARGOS): Supporting development and validation of Infectious Disease Dx tests.</title>
        <authorList>
            <person name="Minogue T."/>
            <person name="Wolcott M."/>
            <person name="Wasieloski L."/>
            <person name="Aguilar W."/>
            <person name="Moore D."/>
            <person name="Tallon L."/>
            <person name="Sadzewicz L."/>
            <person name="Ott S."/>
            <person name="Zhao X."/>
            <person name="Nagaraj S."/>
            <person name="Vavikolanu K."/>
            <person name="Aluvathingal J."/>
            <person name="Nadendla S."/>
            <person name="Sichtig H."/>
        </authorList>
    </citation>
    <scope>NUCLEOTIDE SEQUENCE [LARGE SCALE GENOMIC DNA]</scope>
    <source>
        <strain evidence="2">FDAARGOS_394</strain>
    </source>
</reference>
<evidence type="ECO:0000313" key="2">
    <source>
        <dbReference type="Proteomes" id="UP000220246"/>
    </source>
</evidence>
<proteinExistence type="predicted"/>
<dbReference type="GeneID" id="80801405"/>
<accession>A0A2A7UVR2</accession>
<dbReference type="Proteomes" id="UP000220246">
    <property type="component" value="Unassembled WGS sequence"/>
</dbReference>
<keyword evidence="2" id="KW-1185">Reference proteome</keyword>
<dbReference type="AlphaFoldDB" id="A0A2A7UVR2"/>
<gene>
    <name evidence="1" type="ORF">CRM82_12355</name>
</gene>
<name>A0A2A7UVR2_COMTR</name>
<dbReference type="OrthoDB" id="9992439at2"/>
<dbReference type="RefSeq" id="WP_066534469.1">
    <property type="nucleotide sequence ID" value="NZ_DAMCYT010000018.1"/>
</dbReference>